<organism evidence="2 3">
    <name type="scientific">Caballeronia insecticola</name>
    <dbReference type="NCBI Taxonomy" id="758793"/>
    <lineage>
        <taxon>Bacteria</taxon>
        <taxon>Pseudomonadati</taxon>
        <taxon>Pseudomonadota</taxon>
        <taxon>Betaproteobacteria</taxon>
        <taxon>Burkholderiales</taxon>
        <taxon>Burkholderiaceae</taxon>
        <taxon>Caballeronia</taxon>
    </lineage>
</organism>
<proteinExistence type="predicted"/>
<keyword evidence="1" id="KW-0812">Transmembrane</keyword>
<feature type="transmembrane region" description="Helical" evidence="1">
    <location>
        <begin position="12"/>
        <end position="35"/>
    </location>
</feature>
<reference evidence="2 3" key="1">
    <citation type="journal article" date="2013" name="Genome Announc.">
        <title>Complete Genome Sequence of Burkholderia sp. Strain RPE64, Bacterial Symbiont of the Bean Bug Riptortus pedestris.</title>
        <authorList>
            <person name="Shibata T.F."/>
            <person name="Maeda T."/>
            <person name="Nikoh N."/>
            <person name="Yamaguchi K."/>
            <person name="Oshima K."/>
            <person name="Hattori M."/>
            <person name="Nishiyama T."/>
            <person name="Hasebe M."/>
            <person name="Fukatsu T."/>
            <person name="Kikuchi Y."/>
            <person name="Shigenobu S."/>
        </authorList>
    </citation>
    <scope>NUCLEOTIDE SEQUENCE [LARGE SCALE GENOMIC DNA]</scope>
</reference>
<dbReference type="AlphaFoldDB" id="R4WN94"/>
<dbReference type="KEGG" id="buo:BRPE64_CCDS00300"/>
<gene>
    <name evidence="2" type="ORF">BRPE64_CCDS00300</name>
</gene>
<keyword evidence="1" id="KW-0472">Membrane</keyword>
<name>R4WN94_9BURK</name>
<keyword evidence="1" id="KW-1133">Transmembrane helix</keyword>
<evidence type="ECO:0000313" key="3">
    <source>
        <dbReference type="Proteomes" id="UP000013966"/>
    </source>
</evidence>
<evidence type="ECO:0000256" key="1">
    <source>
        <dbReference type="SAM" id="Phobius"/>
    </source>
</evidence>
<dbReference type="HOGENOM" id="CLU_2421274_0_0_4"/>
<dbReference type="EMBL" id="AP013060">
    <property type="protein sequence ID" value="BAN26113.1"/>
    <property type="molecule type" value="Genomic_DNA"/>
</dbReference>
<dbReference type="Proteomes" id="UP000013966">
    <property type="component" value="Chromosome 3"/>
</dbReference>
<keyword evidence="3" id="KW-1185">Reference proteome</keyword>
<reference evidence="2 3" key="2">
    <citation type="journal article" date="2018" name="Int. J. Syst. Evol. Microbiol.">
        <title>Burkholderia insecticola sp. nov., a gut symbiotic bacterium of the bean bug Riptortus pedestris.</title>
        <authorList>
            <person name="Takeshita K."/>
            <person name="Tamaki H."/>
            <person name="Ohbayashi T."/>
            <person name="Meng X.-Y."/>
            <person name="Sone T."/>
            <person name="Mitani Y."/>
            <person name="Peeters C."/>
            <person name="Kikuchi Y."/>
            <person name="Vandamme P."/>
        </authorList>
    </citation>
    <scope>NUCLEOTIDE SEQUENCE [LARGE SCALE GENOMIC DNA]</scope>
    <source>
        <strain evidence="2">RPE64</strain>
    </source>
</reference>
<accession>R4WN94</accession>
<protein>
    <submittedName>
        <fullName evidence="2">Uncharacterized protein</fullName>
    </submittedName>
</protein>
<sequence>MFAVLRELAFVAAHLTMIAMFFAMLMAVVIAMVVVEIEIFCGCGASKGQGSDGKSNELDFHESLLSQLNGTTRRCVALFNGVLIFGVDHSP</sequence>
<evidence type="ECO:0000313" key="2">
    <source>
        <dbReference type="EMBL" id="BAN26113.1"/>
    </source>
</evidence>